<accession>A0A8S1HZ35</accession>
<dbReference type="AlphaFoldDB" id="A0A8S1HZ35"/>
<organism evidence="3 4">
    <name type="scientific">Caenorhabditis auriculariae</name>
    <dbReference type="NCBI Taxonomy" id="2777116"/>
    <lineage>
        <taxon>Eukaryota</taxon>
        <taxon>Metazoa</taxon>
        <taxon>Ecdysozoa</taxon>
        <taxon>Nematoda</taxon>
        <taxon>Chromadorea</taxon>
        <taxon>Rhabditida</taxon>
        <taxon>Rhabditina</taxon>
        <taxon>Rhabditomorpha</taxon>
        <taxon>Rhabditoidea</taxon>
        <taxon>Rhabditidae</taxon>
        <taxon>Peloderinae</taxon>
        <taxon>Caenorhabditis</taxon>
    </lineage>
</organism>
<feature type="compositionally biased region" description="Basic and acidic residues" evidence="2">
    <location>
        <begin position="304"/>
        <end position="314"/>
    </location>
</feature>
<evidence type="ECO:0000313" key="4">
    <source>
        <dbReference type="Proteomes" id="UP000835052"/>
    </source>
</evidence>
<reference evidence="3" key="1">
    <citation type="submission" date="2020-10" db="EMBL/GenBank/DDBJ databases">
        <authorList>
            <person name="Kikuchi T."/>
        </authorList>
    </citation>
    <scope>NUCLEOTIDE SEQUENCE</scope>
    <source>
        <strain evidence="3">NKZ352</strain>
    </source>
</reference>
<evidence type="ECO:0000256" key="1">
    <source>
        <dbReference type="SAM" id="Coils"/>
    </source>
</evidence>
<protein>
    <submittedName>
        <fullName evidence="3">Uncharacterized protein</fullName>
    </submittedName>
</protein>
<keyword evidence="4" id="KW-1185">Reference proteome</keyword>
<dbReference type="Proteomes" id="UP000835052">
    <property type="component" value="Unassembled WGS sequence"/>
</dbReference>
<feature type="compositionally biased region" description="Basic and acidic residues" evidence="2">
    <location>
        <begin position="19"/>
        <end position="38"/>
    </location>
</feature>
<feature type="region of interest" description="Disordered" evidence="2">
    <location>
        <begin position="19"/>
        <end position="71"/>
    </location>
</feature>
<gene>
    <name evidence="3" type="ORF">CAUJ_LOCUS16100</name>
</gene>
<evidence type="ECO:0000256" key="2">
    <source>
        <dbReference type="SAM" id="MobiDB-lite"/>
    </source>
</evidence>
<name>A0A8S1HZ35_9PELO</name>
<dbReference type="EMBL" id="CAJGYM010000253">
    <property type="protein sequence ID" value="CAD6200203.1"/>
    <property type="molecule type" value="Genomic_DNA"/>
</dbReference>
<feature type="compositionally biased region" description="Acidic residues" evidence="2">
    <location>
        <begin position="50"/>
        <end position="69"/>
    </location>
</feature>
<evidence type="ECO:0000313" key="3">
    <source>
        <dbReference type="EMBL" id="CAD6200203.1"/>
    </source>
</evidence>
<feature type="coiled-coil region" evidence="1">
    <location>
        <begin position="96"/>
        <end position="161"/>
    </location>
</feature>
<comment type="caution">
    <text evidence="3">The sequence shown here is derived from an EMBL/GenBank/DDBJ whole genome shotgun (WGS) entry which is preliminary data.</text>
</comment>
<sequence length="428" mass="49696">MRADCCAHARADTRECMRLKKEETEKKKREKEEKKKQEEDEAAKAAAETAEQEMENESDESDEDIDVETVETKKDDKLTLGYIFARMGPRKTKKSKEEIEEDLRVINEKAKQENLTKLVVKTEHIPDKKARSLMAFIFSELQTQRDDIQKLRKELREAKEPERKKKKRAVQTRKTSSTISLIASTASISVAHQEVFKTASWTDDYSIVEQIEMLVKHFLQQYFLPGSEIVAYHCFDYDASNYILTQILNAITLKEEFSGLVGNQRNWDDWTEVINAAIKKILIAGRRVIPLWKPFSAEEFEEINRPVDPKKDGSPEEEPQDDCKCNPSTLKEPSPPMGWYTIPVTPDNYDFALNEPCWVYDGYDWYLGELGERDAEKRPIVKIHNLEKLCFIFKDETVETLRKYSSDAECSYAVCRNFANHIHRLVAD</sequence>
<keyword evidence="1" id="KW-0175">Coiled coil</keyword>
<feature type="region of interest" description="Disordered" evidence="2">
    <location>
        <begin position="304"/>
        <end position="331"/>
    </location>
</feature>
<proteinExistence type="predicted"/>